<accession>Q22KC0</accession>
<keyword evidence="2" id="KW-1185">Reference proteome</keyword>
<dbReference type="InParanoid" id="Q22KC0"/>
<evidence type="ECO:0007829" key="3">
    <source>
        <dbReference type="PDB" id="6Z1P"/>
    </source>
</evidence>
<protein>
    <submittedName>
        <fullName evidence="1">Uncharacterized protein</fullName>
    </submittedName>
</protein>
<reference evidence="2" key="1">
    <citation type="journal article" date="2006" name="PLoS Biol.">
        <title>Macronuclear genome sequence of the ciliate Tetrahymena thermophila, a model eukaryote.</title>
        <authorList>
            <person name="Eisen J.A."/>
            <person name="Coyne R.S."/>
            <person name="Wu M."/>
            <person name="Wu D."/>
            <person name="Thiagarajan M."/>
            <person name="Wortman J.R."/>
            <person name="Badger J.H."/>
            <person name="Ren Q."/>
            <person name="Amedeo P."/>
            <person name="Jones K.M."/>
            <person name="Tallon L.J."/>
            <person name="Delcher A.L."/>
            <person name="Salzberg S.L."/>
            <person name="Silva J.C."/>
            <person name="Haas B.J."/>
            <person name="Majoros W.H."/>
            <person name="Farzad M."/>
            <person name="Carlton J.M."/>
            <person name="Smith R.K. Jr."/>
            <person name="Garg J."/>
            <person name="Pearlman R.E."/>
            <person name="Karrer K.M."/>
            <person name="Sun L."/>
            <person name="Manning G."/>
            <person name="Elde N.C."/>
            <person name="Turkewitz A.P."/>
            <person name="Asai D.J."/>
            <person name="Wilkes D.E."/>
            <person name="Wang Y."/>
            <person name="Cai H."/>
            <person name="Collins K."/>
            <person name="Stewart B.A."/>
            <person name="Lee S.R."/>
            <person name="Wilamowska K."/>
            <person name="Weinberg Z."/>
            <person name="Ruzzo W.L."/>
            <person name="Wloga D."/>
            <person name="Gaertig J."/>
            <person name="Frankel J."/>
            <person name="Tsao C.-C."/>
            <person name="Gorovsky M.A."/>
            <person name="Keeling P.J."/>
            <person name="Waller R.F."/>
            <person name="Patron N.J."/>
            <person name="Cherry J.M."/>
            <person name="Stover N.A."/>
            <person name="Krieger C.J."/>
            <person name="del Toro C."/>
            <person name="Ryder H.F."/>
            <person name="Williamson S.C."/>
            <person name="Barbeau R.A."/>
            <person name="Hamilton E.P."/>
            <person name="Orias E."/>
        </authorList>
    </citation>
    <scope>NUCLEOTIDE SEQUENCE [LARGE SCALE GENOMIC DNA]</scope>
    <source>
        <strain evidence="2">SB210</strain>
    </source>
</reference>
<keyword evidence="3" id="KW-0002">3D-structure</keyword>
<evidence type="ECO:0000313" key="2">
    <source>
        <dbReference type="Proteomes" id="UP000009168"/>
    </source>
</evidence>
<proteinExistence type="evidence at protein level"/>
<reference evidence="3" key="2">
    <citation type="journal article" date="2020" name="Elife">
        <title>Ciliate mitoribosome illuminates evolutionary steps of mitochondrial translation.</title>
        <authorList>
            <person name="Tobiasson V."/>
            <person name="Amunts A."/>
        </authorList>
    </citation>
    <scope>STRUCTURE BY ELECTRON MICROSCOPY (3.70 ANGSTROMS)</scope>
</reference>
<evidence type="ECO:0000313" key="1">
    <source>
        <dbReference type="EMBL" id="EAR85879.4"/>
    </source>
</evidence>
<dbReference type="EMDB" id="EMD-11032"/>
<dbReference type="RefSeq" id="XP_001033542.4">
    <property type="nucleotide sequence ID" value="XM_001033542.4"/>
</dbReference>
<sequence length="184" mass="21966">MDAISIKIIIVKKLRTINIFFELVINQNLICLEKLYYCQYTSQIVSIDRQKYSKIYQMGKKRRVQVFTGSMLQPLYRYLLSAKIGVNPLDLHGQNIAKQIFLKCKQARPKYLQNDFNATLVQDNEAPASYFHAKFVNGYEQKWYLHKSTEEEINRNLKYFNYQIEMERNLQGHDDEYEDEETQL</sequence>
<dbReference type="HOGENOM" id="CLU_1974986_0_0_1"/>
<dbReference type="GeneID" id="7830997"/>
<name>Q22KC0_TETTS</name>
<organism evidence="1 2">
    <name type="scientific">Tetrahymena thermophila (strain SB210)</name>
    <dbReference type="NCBI Taxonomy" id="312017"/>
    <lineage>
        <taxon>Eukaryota</taxon>
        <taxon>Sar</taxon>
        <taxon>Alveolata</taxon>
        <taxon>Ciliophora</taxon>
        <taxon>Intramacronucleata</taxon>
        <taxon>Oligohymenophorea</taxon>
        <taxon>Hymenostomatida</taxon>
        <taxon>Tetrahymenina</taxon>
        <taxon>Tetrahymenidae</taxon>
        <taxon>Tetrahymena</taxon>
    </lineage>
</organism>
<gene>
    <name evidence="1" type="ORF">TTHERM_00313610</name>
</gene>
<dbReference type="eggNOG" id="ENOG502SZTT">
    <property type="taxonomic scope" value="Eukaryota"/>
</dbReference>
<dbReference type="AlphaFoldDB" id="Q22KC0"/>
<dbReference type="OrthoDB" id="282432at2759"/>
<dbReference type="STRING" id="312017.Q22KC0"/>
<dbReference type="Proteomes" id="UP000009168">
    <property type="component" value="Unassembled WGS sequence"/>
</dbReference>
<dbReference type="KEGG" id="tet:TTHERM_00313610"/>
<dbReference type="PDB" id="6Z1P">
    <property type="method" value="EM"/>
    <property type="resolution" value="3.70 A"/>
    <property type="chains" value="AM=1-184"/>
</dbReference>
<dbReference type="EMBL" id="GG662498">
    <property type="protein sequence ID" value="EAR85879.4"/>
    <property type="molecule type" value="Genomic_DNA"/>
</dbReference>